<keyword evidence="4" id="KW-0285">Flavoprotein</keyword>
<evidence type="ECO:0000313" key="13">
    <source>
        <dbReference type="Proteomes" id="UP000266152"/>
    </source>
</evidence>
<dbReference type="InterPro" id="IPR036188">
    <property type="entry name" value="FAD/NAD-bd_sf"/>
</dbReference>
<keyword evidence="9" id="KW-0503">Monooxygenase</keyword>
<comment type="cofactor">
    <cofactor evidence="1">
        <name>FAD</name>
        <dbReference type="ChEBI" id="CHEBI:57692"/>
    </cofactor>
</comment>
<evidence type="ECO:0000256" key="10">
    <source>
        <dbReference type="ARBA" id="ARBA00023136"/>
    </source>
</evidence>
<comment type="subcellular location">
    <subcellularLocation>
        <location evidence="2">Membrane</location>
    </subcellularLocation>
</comment>
<evidence type="ECO:0000256" key="1">
    <source>
        <dbReference type="ARBA" id="ARBA00001974"/>
    </source>
</evidence>
<keyword evidence="10" id="KW-0472">Membrane</keyword>
<dbReference type="AlphaFoldDB" id="A0A395RWM5"/>
<gene>
    <name evidence="12" type="ORF">FSPOR_8038</name>
</gene>
<keyword evidence="13" id="KW-1185">Reference proteome</keyword>
<feature type="domain" description="FAD-binding" evidence="11">
    <location>
        <begin position="8"/>
        <end position="331"/>
    </location>
</feature>
<evidence type="ECO:0000313" key="12">
    <source>
        <dbReference type="EMBL" id="RGP64219.1"/>
    </source>
</evidence>
<keyword evidence="7" id="KW-1133">Transmembrane helix</keyword>
<dbReference type="PANTHER" id="PTHR47356:SF2">
    <property type="entry name" value="FAD-BINDING DOMAIN-CONTAINING PROTEIN-RELATED"/>
    <property type="match status" value="1"/>
</dbReference>
<sequence length="471" mass="52790">MSDKTDFKIIIAGGGIAGLTLANMLEKFDIDYVLLESHNEITPQVGASIGLLPNGLRILDQIGVYERIRKFLMSKSNFHINDSNGQSVFLLPNFLKRLESRHGYPLLFFDRQWLLQALYANLQDKSKILTGKKVTHVDLVDGGVKATTMAGDQFCGTLIVGADGVNSTVRSEMFRLGHQLQPGYFGMDEEQHMVCHYICCFGIAQDVPGWVDGDICRTLGDRVSQLVASGVNGRVYFFFFSKLPESKYGKEIPRFTKEMKEEFVKKNANYPITQKVTFGQLYEHQITSTLTPLHEYVLKKWFFNRMIVFGDSAHKPNPIGGQGGNAAIESCAEFLNSLLSIKARRSGTLNNLSDDEIFNMFHEVQTARQERAAMVVKASHDEQSLVAFESPLKSTVTFKFLLPFLRHETALSKLGKPLSGARKVERLPDAGRPRTIPFVDELPENSWTWSTSAQLSLLTLGVGFIIGKYVR</sequence>
<dbReference type="Proteomes" id="UP000266152">
    <property type="component" value="Unassembled WGS sequence"/>
</dbReference>
<dbReference type="PRINTS" id="PR00420">
    <property type="entry name" value="RNGMNOXGNASE"/>
</dbReference>
<keyword evidence="5" id="KW-0812">Transmembrane</keyword>
<dbReference type="Gene3D" id="3.50.50.60">
    <property type="entry name" value="FAD/NAD(P)-binding domain"/>
    <property type="match status" value="1"/>
</dbReference>
<keyword evidence="6" id="KW-0274">FAD</keyword>
<dbReference type="PANTHER" id="PTHR47356">
    <property type="entry name" value="FAD-DEPENDENT MONOOXYGENASE ASQG-RELATED"/>
    <property type="match status" value="1"/>
</dbReference>
<accession>A0A395RWM5</accession>
<evidence type="ECO:0000256" key="2">
    <source>
        <dbReference type="ARBA" id="ARBA00004370"/>
    </source>
</evidence>
<comment type="caution">
    <text evidence="12">The sequence shown here is derived from an EMBL/GenBank/DDBJ whole genome shotgun (WGS) entry which is preliminary data.</text>
</comment>
<dbReference type="Pfam" id="PF01494">
    <property type="entry name" value="FAD_binding_3"/>
    <property type="match status" value="1"/>
</dbReference>
<dbReference type="SUPFAM" id="SSF51905">
    <property type="entry name" value="FAD/NAD(P)-binding domain"/>
    <property type="match status" value="1"/>
</dbReference>
<evidence type="ECO:0000256" key="7">
    <source>
        <dbReference type="ARBA" id="ARBA00022989"/>
    </source>
</evidence>
<evidence type="ECO:0000259" key="11">
    <source>
        <dbReference type="Pfam" id="PF01494"/>
    </source>
</evidence>
<dbReference type="InterPro" id="IPR050562">
    <property type="entry name" value="FAD_mOase_fung"/>
</dbReference>
<protein>
    <submittedName>
        <fullName evidence="12">FAD binding domain</fullName>
    </submittedName>
</protein>
<evidence type="ECO:0000256" key="3">
    <source>
        <dbReference type="ARBA" id="ARBA00007992"/>
    </source>
</evidence>
<evidence type="ECO:0000256" key="5">
    <source>
        <dbReference type="ARBA" id="ARBA00022692"/>
    </source>
</evidence>
<name>A0A395RWM5_FUSSP</name>
<dbReference type="EMBL" id="PXOF01000118">
    <property type="protein sequence ID" value="RGP64219.1"/>
    <property type="molecule type" value="Genomic_DNA"/>
</dbReference>
<dbReference type="InterPro" id="IPR002938">
    <property type="entry name" value="FAD-bd"/>
</dbReference>
<dbReference type="GO" id="GO:0016020">
    <property type="term" value="C:membrane"/>
    <property type="evidence" value="ECO:0007669"/>
    <property type="project" value="UniProtKB-SubCell"/>
</dbReference>
<proteinExistence type="inferred from homology"/>
<keyword evidence="8" id="KW-0560">Oxidoreductase</keyword>
<evidence type="ECO:0000256" key="6">
    <source>
        <dbReference type="ARBA" id="ARBA00022827"/>
    </source>
</evidence>
<evidence type="ECO:0000256" key="4">
    <source>
        <dbReference type="ARBA" id="ARBA00022630"/>
    </source>
</evidence>
<dbReference type="GO" id="GO:0071949">
    <property type="term" value="F:FAD binding"/>
    <property type="evidence" value="ECO:0007669"/>
    <property type="project" value="InterPro"/>
</dbReference>
<evidence type="ECO:0000256" key="9">
    <source>
        <dbReference type="ARBA" id="ARBA00023033"/>
    </source>
</evidence>
<organism evidence="12 13">
    <name type="scientific">Fusarium sporotrichioides</name>
    <dbReference type="NCBI Taxonomy" id="5514"/>
    <lineage>
        <taxon>Eukaryota</taxon>
        <taxon>Fungi</taxon>
        <taxon>Dikarya</taxon>
        <taxon>Ascomycota</taxon>
        <taxon>Pezizomycotina</taxon>
        <taxon>Sordariomycetes</taxon>
        <taxon>Hypocreomycetidae</taxon>
        <taxon>Hypocreales</taxon>
        <taxon>Nectriaceae</taxon>
        <taxon>Fusarium</taxon>
    </lineage>
</organism>
<dbReference type="GO" id="GO:0004497">
    <property type="term" value="F:monooxygenase activity"/>
    <property type="evidence" value="ECO:0007669"/>
    <property type="project" value="UniProtKB-KW"/>
</dbReference>
<reference evidence="12 13" key="1">
    <citation type="journal article" date="2018" name="PLoS Pathog.">
        <title>Evolution of structural diversity of trichothecenes, a family of toxins produced by plant pathogenic and entomopathogenic fungi.</title>
        <authorList>
            <person name="Proctor R.H."/>
            <person name="McCormick S.P."/>
            <person name="Kim H.S."/>
            <person name="Cardoza R.E."/>
            <person name="Stanley A.M."/>
            <person name="Lindo L."/>
            <person name="Kelly A."/>
            <person name="Brown D.W."/>
            <person name="Lee T."/>
            <person name="Vaughan M.M."/>
            <person name="Alexander N.J."/>
            <person name="Busman M."/>
            <person name="Gutierrez S."/>
        </authorList>
    </citation>
    <scope>NUCLEOTIDE SEQUENCE [LARGE SCALE GENOMIC DNA]</scope>
    <source>
        <strain evidence="12 13">NRRL 3299</strain>
    </source>
</reference>
<dbReference type="STRING" id="5514.A0A395RWM5"/>
<evidence type="ECO:0000256" key="8">
    <source>
        <dbReference type="ARBA" id="ARBA00023002"/>
    </source>
</evidence>
<comment type="similarity">
    <text evidence="3">Belongs to the paxM FAD-dependent monooxygenase family.</text>
</comment>